<dbReference type="eggNOG" id="COG0840">
    <property type="taxonomic scope" value="Bacteria"/>
</dbReference>
<evidence type="ECO:0000313" key="13">
    <source>
        <dbReference type="EMBL" id="KJZ00584.1"/>
    </source>
</evidence>
<protein>
    <recommendedName>
        <fullName evidence="12">Methyl-accepting transducer domain-containing protein</fullName>
    </recommendedName>
</protein>
<feature type="transmembrane region" description="Helical" evidence="11">
    <location>
        <begin position="300"/>
        <end position="323"/>
    </location>
</feature>
<dbReference type="InterPro" id="IPR033479">
    <property type="entry name" value="dCache_1"/>
</dbReference>
<reference evidence="13 14" key="1">
    <citation type="journal article" date="2015" name="BMC Genomics">
        <title>Genome mining reveals unlocked bioactive potential of marine Gram-negative bacteria.</title>
        <authorList>
            <person name="Machado H."/>
            <person name="Sonnenschein E.C."/>
            <person name="Melchiorsen J."/>
            <person name="Gram L."/>
        </authorList>
    </citation>
    <scope>NUCLEOTIDE SEQUENCE [LARGE SCALE GENOMIC DNA]</scope>
    <source>
        <strain evidence="13 14">S3137</strain>
    </source>
</reference>
<feature type="domain" description="Methyl-accepting transducer" evidence="12">
    <location>
        <begin position="383"/>
        <end position="619"/>
    </location>
</feature>
<dbReference type="PRINTS" id="PR00260">
    <property type="entry name" value="CHEMTRNSDUCR"/>
</dbReference>
<evidence type="ECO:0000256" key="3">
    <source>
        <dbReference type="ARBA" id="ARBA00022500"/>
    </source>
</evidence>
<dbReference type="InterPro" id="IPR004089">
    <property type="entry name" value="MCPsignal_dom"/>
</dbReference>
<dbReference type="FunFam" id="1.10.287.950:FF:000001">
    <property type="entry name" value="Methyl-accepting chemotaxis sensory transducer"/>
    <property type="match status" value="1"/>
</dbReference>
<keyword evidence="4 11" id="KW-0812">Transmembrane</keyword>
<dbReference type="Gene3D" id="1.10.287.950">
    <property type="entry name" value="Methyl-accepting chemotaxis protein"/>
    <property type="match status" value="1"/>
</dbReference>
<dbReference type="Gene3D" id="3.30.450.20">
    <property type="entry name" value="PAS domain"/>
    <property type="match status" value="1"/>
</dbReference>
<evidence type="ECO:0000256" key="4">
    <source>
        <dbReference type="ARBA" id="ARBA00022692"/>
    </source>
</evidence>
<dbReference type="RefSeq" id="WP_045979886.1">
    <property type="nucleotide sequence ID" value="NZ_JXXY01000015.1"/>
</dbReference>
<keyword evidence="2" id="KW-1003">Cell membrane</keyword>
<evidence type="ECO:0000313" key="14">
    <source>
        <dbReference type="Proteomes" id="UP000033664"/>
    </source>
</evidence>
<organism evidence="13 14">
    <name type="scientific">Pseudoalteromonas ruthenica</name>
    <dbReference type="NCBI Taxonomy" id="151081"/>
    <lineage>
        <taxon>Bacteria</taxon>
        <taxon>Pseudomonadati</taxon>
        <taxon>Pseudomonadota</taxon>
        <taxon>Gammaproteobacteria</taxon>
        <taxon>Alteromonadales</taxon>
        <taxon>Pseudoalteromonadaceae</taxon>
        <taxon>Pseudoalteromonas</taxon>
    </lineage>
</organism>
<sequence length="656" mass="71618">MPLKFRLLIAFLLVGLIPALVITLISGYISSEALREQAYNQLRSIETIKKLQIKQYFERIEVDTLSAANDWSARMSESDWVRSAHQNQSRFADYIERRGYYDLFLIDDTGVVSYSVTKEADYQSNLVSGPYSDSGLAQLYRKVMETGEYTFSDFQPYTPSGGAPAAFVGAPVVAGGEVQAVLALQLSIDAINEVMNTREGMGRSGESYLVGQDYRMRSDSFLDAQGRSVKASFAGTIADNGIKTKAVTEALAGRSNTEVIIDYNGNPVLSSYEPLDIGDTRWAMVVEIDQQEVFSSVDKLISSMTVLLVLVIAAILLATWWVVRMIITPLGGEPEEMQDISERISHGDLSCELSARGEGKNVYNSMRAMNSNLRQLVGQLSDTVDTLGSTVEQTSASTEQELENNRTQMENIISISTAMQEMSATIDEVAKSARDVADLTHGLEGTSQQTNDSINQTSGALQQLCEEIGRGENTINSLSERSQEIGSVLDVINSIAEQTNLLALNAAIEAARAGDQGRGFAVVADEVRQLAQKTQSSTKDIESMIGMLQKDAKHARESMARSSQYASDTADKSIKSTQALQQTLEQLKTVAGHVEVIATAANEQSYTAQDISKSMTRINDAANDNVATAEQVKAASEELQRLAYELQTSSGRFKLN</sequence>
<dbReference type="PATRIC" id="fig|151081.8.peg.2659"/>
<dbReference type="PROSITE" id="PS50111">
    <property type="entry name" value="CHEMOTAXIS_TRANSDUC_2"/>
    <property type="match status" value="1"/>
</dbReference>
<dbReference type="PANTHER" id="PTHR32089:SF120">
    <property type="entry name" value="METHYL-ACCEPTING CHEMOTAXIS PROTEIN TLPQ"/>
    <property type="match status" value="1"/>
</dbReference>
<dbReference type="GO" id="GO:0005886">
    <property type="term" value="C:plasma membrane"/>
    <property type="evidence" value="ECO:0007669"/>
    <property type="project" value="UniProtKB-SubCell"/>
</dbReference>
<evidence type="ECO:0000256" key="11">
    <source>
        <dbReference type="SAM" id="Phobius"/>
    </source>
</evidence>
<dbReference type="Proteomes" id="UP000033664">
    <property type="component" value="Unassembled WGS sequence"/>
</dbReference>
<dbReference type="SMART" id="SM00283">
    <property type="entry name" value="MA"/>
    <property type="match status" value="1"/>
</dbReference>
<dbReference type="GeneID" id="58228408"/>
<evidence type="ECO:0000256" key="1">
    <source>
        <dbReference type="ARBA" id="ARBA00004651"/>
    </source>
</evidence>
<proteinExistence type="inferred from homology"/>
<keyword evidence="7 9" id="KW-0807">Transducer</keyword>
<gene>
    <name evidence="13" type="ORF">TW72_07890</name>
</gene>
<keyword evidence="3" id="KW-0145">Chemotaxis</keyword>
<evidence type="ECO:0000256" key="2">
    <source>
        <dbReference type="ARBA" id="ARBA00022475"/>
    </source>
</evidence>
<evidence type="ECO:0000259" key="12">
    <source>
        <dbReference type="PROSITE" id="PS50111"/>
    </source>
</evidence>
<evidence type="ECO:0000256" key="7">
    <source>
        <dbReference type="ARBA" id="ARBA00023224"/>
    </source>
</evidence>
<comment type="subcellular location">
    <subcellularLocation>
        <location evidence="1">Cell membrane</location>
        <topology evidence="1">Multi-pass membrane protein</topology>
    </subcellularLocation>
</comment>
<evidence type="ECO:0000256" key="8">
    <source>
        <dbReference type="ARBA" id="ARBA00029447"/>
    </source>
</evidence>
<keyword evidence="5 11" id="KW-1133">Transmembrane helix</keyword>
<keyword evidence="14" id="KW-1185">Reference proteome</keyword>
<comment type="similarity">
    <text evidence="8">Belongs to the methyl-accepting chemotaxis (MCP) protein family.</text>
</comment>
<dbReference type="InterPro" id="IPR004090">
    <property type="entry name" value="Chemotax_Me-accpt_rcpt"/>
</dbReference>
<dbReference type="OrthoDB" id="9806704at2"/>
<name>A0A0F4PZV4_9GAMM</name>
<dbReference type="Pfam" id="PF00015">
    <property type="entry name" value="MCPsignal"/>
    <property type="match status" value="1"/>
</dbReference>
<comment type="caution">
    <text evidence="13">The sequence shown here is derived from an EMBL/GenBank/DDBJ whole genome shotgun (WGS) entry which is preliminary data.</text>
</comment>
<evidence type="ECO:0000256" key="10">
    <source>
        <dbReference type="SAM" id="MobiDB-lite"/>
    </source>
</evidence>
<dbReference type="GO" id="GO:0006935">
    <property type="term" value="P:chemotaxis"/>
    <property type="evidence" value="ECO:0007669"/>
    <property type="project" value="UniProtKB-KW"/>
</dbReference>
<accession>A0A0F4PZV4</accession>
<dbReference type="EMBL" id="JXXZ01000006">
    <property type="protein sequence ID" value="KJZ00584.1"/>
    <property type="molecule type" value="Genomic_DNA"/>
</dbReference>
<dbReference type="AlphaFoldDB" id="A0A0F4PZV4"/>
<dbReference type="PANTHER" id="PTHR32089">
    <property type="entry name" value="METHYL-ACCEPTING CHEMOTAXIS PROTEIN MCPB"/>
    <property type="match status" value="1"/>
</dbReference>
<evidence type="ECO:0000256" key="9">
    <source>
        <dbReference type="PROSITE-ProRule" id="PRU00284"/>
    </source>
</evidence>
<dbReference type="CDD" id="cd11386">
    <property type="entry name" value="MCP_signal"/>
    <property type="match status" value="1"/>
</dbReference>
<evidence type="ECO:0000256" key="5">
    <source>
        <dbReference type="ARBA" id="ARBA00022989"/>
    </source>
</evidence>
<dbReference type="SUPFAM" id="SSF58104">
    <property type="entry name" value="Methyl-accepting chemotaxis protein (MCP) signaling domain"/>
    <property type="match status" value="1"/>
</dbReference>
<evidence type="ECO:0000256" key="6">
    <source>
        <dbReference type="ARBA" id="ARBA00023136"/>
    </source>
</evidence>
<dbReference type="GO" id="GO:0004888">
    <property type="term" value="F:transmembrane signaling receptor activity"/>
    <property type="evidence" value="ECO:0007669"/>
    <property type="project" value="InterPro"/>
</dbReference>
<feature type="region of interest" description="Disordered" evidence="10">
    <location>
        <begin position="552"/>
        <end position="571"/>
    </location>
</feature>
<dbReference type="Pfam" id="PF02743">
    <property type="entry name" value="dCache_1"/>
    <property type="match status" value="1"/>
</dbReference>
<keyword evidence="6 11" id="KW-0472">Membrane</keyword>
<dbReference type="GO" id="GO:0007165">
    <property type="term" value="P:signal transduction"/>
    <property type="evidence" value="ECO:0007669"/>
    <property type="project" value="UniProtKB-KW"/>
</dbReference>